<protein>
    <submittedName>
        <fullName evidence="1">Uncharacterized protein</fullName>
    </submittedName>
</protein>
<dbReference type="EMBL" id="AMZH03002561">
    <property type="protein sequence ID" value="RRT75162.1"/>
    <property type="molecule type" value="Genomic_DNA"/>
</dbReference>
<dbReference type="AlphaFoldDB" id="A0A427AG62"/>
<reference evidence="1 2" key="1">
    <citation type="journal article" date="2014" name="Agronomy (Basel)">
        <title>A Draft Genome Sequence for Ensete ventricosum, the Drought-Tolerant Tree Against Hunger.</title>
        <authorList>
            <person name="Harrison J."/>
            <person name="Moore K.A."/>
            <person name="Paszkiewicz K."/>
            <person name="Jones T."/>
            <person name="Grant M."/>
            <person name="Ambacheew D."/>
            <person name="Muzemil S."/>
            <person name="Studholme D.J."/>
        </authorList>
    </citation>
    <scope>NUCLEOTIDE SEQUENCE [LARGE SCALE GENOMIC DNA]</scope>
</reference>
<evidence type="ECO:0000313" key="2">
    <source>
        <dbReference type="Proteomes" id="UP000287651"/>
    </source>
</evidence>
<evidence type="ECO:0000313" key="1">
    <source>
        <dbReference type="EMBL" id="RRT75162.1"/>
    </source>
</evidence>
<proteinExistence type="predicted"/>
<feature type="non-terminal residue" evidence="1">
    <location>
        <position position="1"/>
    </location>
</feature>
<name>A0A427AG62_ENSVE</name>
<dbReference type="Proteomes" id="UP000287651">
    <property type="component" value="Unassembled WGS sequence"/>
</dbReference>
<gene>
    <name evidence="1" type="ORF">B296_00006332</name>
</gene>
<comment type="caution">
    <text evidence="1">The sequence shown here is derived from an EMBL/GenBank/DDBJ whole genome shotgun (WGS) entry which is preliminary data.</text>
</comment>
<accession>A0A427AG62</accession>
<organism evidence="1 2">
    <name type="scientific">Ensete ventricosum</name>
    <name type="common">Abyssinian banana</name>
    <name type="synonym">Musa ensete</name>
    <dbReference type="NCBI Taxonomy" id="4639"/>
    <lineage>
        <taxon>Eukaryota</taxon>
        <taxon>Viridiplantae</taxon>
        <taxon>Streptophyta</taxon>
        <taxon>Embryophyta</taxon>
        <taxon>Tracheophyta</taxon>
        <taxon>Spermatophyta</taxon>
        <taxon>Magnoliopsida</taxon>
        <taxon>Liliopsida</taxon>
        <taxon>Zingiberales</taxon>
        <taxon>Musaceae</taxon>
        <taxon>Ensete</taxon>
    </lineage>
</organism>
<sequence length="78" mass="8002">KPQKKVDNGSIAKAGLLGHVDAAQETISAKTIGTASSGIRVGRSPTLLLVGSIGRWLLAAWGRRIAPVAAPTAVSFHC</sequence>